<dbReference type="Pfam" id="PF01230">
    <property type="entry name" value="HIT"/>
    <property type="match status" value="1"/>
</dbReference>
<accession>A0A0C4YEK7</accession>
<evidence type="ECO:0000256" key="3">
    <source>
        <dbReference type="PROSITE-ProRule" id="PRU00464"/>
    </source>
</evidence>
<dbReference type="SUPFAM" id="SSF54197">
    <property type="entry name" value="HIT-like"/>
    <property type="match status" value="1"/>
</dbReference>
<evidence type="ECO:0000256" key="1">
    <source>
        <dbReference type="PIRSR" id="PIRSR601310-1"/>
    </source>
</evidence>
<evidence type="ECO:0000313" key="5">
    <source>
        <dbReference type="EMBL" id="AJG21190.1"/>
    </source>
</evidence>
<dbReference type="InterPro" id="IPR019808">
    <property type="entry name" value="Histidine_triad_CS"/>
</dbReference>
<dbReference type="STRING" id="68895.RR42_m3831"/>
<dbReference type="InterPro" id="IPR001310">
    <property type="entry name" value="Histidine_triad_HIT"/>
</dbReference>
<dbReference type="InterPro" id="IPR036265">
    <property type="entry name" value="HIT-like_sf"/>
</dbReference>
<protein>
    <submittedName>
        <fullName evidence="5">Diadenosine tetraphosphate (Ap4A) hydrolase and other HIT family hydrolase</fullName>
    </submittedName>
</protein>
<reference evidence="5 6" key="1">
    <citation type="journal article" date="2015" name="Genome Announc.">
        <title>Complete Genome Sequence of Cupriavidus basilensis 4G11, Isolated from the Oak Ridge Field Research Center Site.</title>
        <authorList>
            <person name="Ray J."/>
            <person name="Waters R.J."/>
            <person name="Skerker J.M."/>
            <person name="Kuehl J.V."/>
            <person name="Price M.N."/>
            <person name="Huang J."/>
            <person name="Chakraborty R."/>
            <person name="Arkin A.P."/>
            <person name="Deutschbauer A."/>
        </authorList>
    </citation>
    <scope>NUCLEOTIDE SEQUENCE [LARGE SCALE GENOMIC DNA]</scope>
    <source>
        <strain evidence="5">4G11</strain>
    </source>
</reference>
<dbReference type="OrthoDB" id="9784774at2"/>
<proteinExistence type="predicted"/>
<dbReference type="PROSITE" id="PS51084">
    <property type="entry name" value="HIT_2"/>
    <property type="match status" value="1"/>
</dbReference>
<name>A0A0C4YEK7_9BURK</name>
<feature type="active site" description="Tele-AMP-histidine intermediate" evidence="1">
    <location>
        <position position="102"/>
    </location>
</feature>
<dbReference type="EMBL" id="CP010536">
    <property type="protein sequence ID" value="AJG21190.1"/>
    <property type="molecule type" value="Genomic_DNA"/>
</dbReference>
<dbReference type="RefSeq" id="WP_043350199.1">
    <property type="nucleotide sequence ID" value="NZ_CP010536.1"/>
</dbReference>
<dbReference type="KEGG" id="cbw:RR42_m3831"/>
<gene>
    <name evidence="5" type="ORF">RR42_m3831</name>
</gene>
<dbReference type="PANTHER" id="PTHR23089">
    <property type="entry name" value="HISTIDINE TRIAD HIT PROTEIN"/>
    <property type="match status" value="1"/>
</dbReference>
<dbReference type="AlphaFoldDB" id="A0A0C4YEK7"/>
<evidence type="ECO:0000259" key="4">
    <source>
        <dbReference type="PROSITE" id="PS51084"/>
    </source>
</evidence>
<keyword evidence="5" id="KW-0378">Hydrolase</keyword>
<feature type="domain" description="HIT" evidence="4">
    <location>
        <begin position="8"/>
        <end position="115"/>
    </location>
</feature>
<evidence type="ECO:0000256" key="2">
    <source>
        <dbReference type="PIRSR" id="PIRSR601310-3"/>
    </source>
</evidence>
<dbReference type="Proteomes" id="UP000031843">
    <property type="component" value="Chromosome main"/>
</dbReference>
<dbReference type="CDD" id="cd01276">
    <property type="entry name" value="PKCI_related"/>
    <property type="match status" value="1"/>
</dbReference>
<evidence type="ECO:0000313" key="6">
    <source>
        <dbReference type="Proteomes" id="UP000031843"/>
    </source>
</evidence>
<dbReference type="Gene3D" id="3.30.428.10">
    <property type="entry name" value="HIT-like"/>
    <property type="match status" value="1"/>
</dbReference>
<dbReference type="InterPro" id="IPR011146">
    <property type="entry name" value="HIT-like"/>
</dbReference>
<keyword evidence="6" id="KW-1185">Reference proteome</keyword>
<dbReference type="PRINTS" id="PR00332">
    <property type="entry name" value="HISTRIAD"/>
</dbReference>
<dbReference type="PROSITE" id="PS00892">
    <property type="entry name" value="HIT_1"/>
    <property type="match status" value="1"/>
</dbReference>
<sequence length="118" mass="12808">MNSPHNCLFCRIVAGQLPSRKVYEDDEMLAFHDIHPKAPVHFLLIPKVHVDSLADCGPGEGAVLAKMMLKVPELARAAGCGNGFRTVINTGPDGGQEVYHLHLHVLGGPRGQWKVPLP</sequence>
<feature type="short sequence motif" description="Histidine triad motif" evidence="2 3">
    <location>
        <begin position="100"/>
        <end position="104"/>
    </location>
</feature>
<organism evidence="5 6">
    <name type="scientific">Cupriavidus basilensis</name>
    <dbReference type="NCBI Taxonomy" id="68895"/>
    <lineage>
        <taxon>Bacteria</taxon>
        <taxon>Pseudomonadati</taxon>
        <taxon>Pseudomonadota</taxon>
        <taxon>Betaproteobacteria</taxon>
        <taxon>Burkholderiales</taxon>
        <taxon>Burkholderiaceae</taxon>
        <taxon>Cupriavidus</taxon>
    </lineage>
</organism>
<dbReference type="GO" id="GO:0016787">
    <property type="term" value="F:hydrolase activity"/>
    <property type="evidence" value="ECO:0007669"/>
    <property type="project" value="UniProtKB-KW"/>
</dbReference>